<dbReference type="OrthoDB" id="3365698at2759"/>
<dbReference type="InterPro" id="IPR032675">
    <property type="entry name" value="LRR_dom_sf"/>
</dbReference>
<protein>
    <recommendedName>
        <fullName evidence="1">F-box domain-containing protein</fullName>
    </recommendedName>
</protein>
<dbReference type="AlphaFoldDB" id="A0A409W0S6"/>
<proteinExistence type="predicted"/>
<dbReference type="Proteomes" id="UP000284706">
    <property type="component" value="Unassembled WGS sequence"/>
</dbReference>
<dbReference type="Gene3D" id="1.20.1280.50">
    <property type="match status" value="1"/>
</dbReference>
<accession>A0A409W0S6</accession>
<dbReference type="STRING" id="231916.A0A409W0S6"/>
<name>A0A409W0S6_9AGAR</name>
<comment type="caution">
    <text evidence="2">The sequence shown here is derived from an EMBL/GenBank/DDBJ whole genome shotgun (WGS) entry which is preliminary data.</text>
</comment>
<dbReference type="PANTHER" id="PTHR38926:SF5">
    <property type="entry name" value="F-BOX AND LEUCINE-RICH REPEAT PROTEIN 6"/>
    <property type="match status" value="1"/>
</dbReference>
<dbReference type="SUPFAM" id="SSF52047">
    <property type="entry name" value="RNI-like"/>
    <property type="match status" value="1"/>
</dbReference>
<dbReference type="Gene3D" id="3.80.10.10">
    <property type="entry name" value="Ribonuclease Inhibitor"/>
    <property type="match status" value="1"/>
</dbReference>
<dbReference type="InParanoid" id="A0A409W0S6"/>
<gene>
    <name evidence="2" type="ORF">CVT26_006883</name>
</gene>
<reference evidence="2 3" key="1">
    <citation type="journal article" date="2018" name="Evol. Lett.">
        <title>Horizontal gene cluster transfer increased hallucinogenic mushroom diversity.</title>
        <authorList>
            <person name="Reynolds H.T."/>
            <person name="Vijayakumar V."/>
            <person name="Gluck-Thaler E."/>
            <person name="Korotkin H.B."/>
            <person name="Matheny P.B."/>
            <person name="Slot J.C."/>
        </authorList>
    </citation>
    <scope>NUCLEOTIDE SEQUENCE [LARGE SCALE GENOMIC DNA]</scope>
    <source>
        <strain evidence="2 3">SRW20</strain>
    </source>
</reference>
<dbReference type="Pfam" id="PF12937">
    <property type="entry name" value="F-box-like"/>
    <property type="match status" value="1"/>
</dbReference>
<feature type="domain" description="F-box" evidence="1">
    <location>
        <begin position="84"/>
        <end position="138"/>
    </location>
</feature>
<dbReference type="InterPro" id="IPR001810">
    <property type="entry name" value="F-box_dom"/>
</dbReference>
<evidence type="ECO:0000313" key="3">
    <source>
        <dbReference type="Proteomes" id="UP000284706"/>
    </source>
</evidence>
<dbReference type="PANTHER" id="PTHR38926">
    <property type="entry name" value="F-BOX DOMAIN CONTAINING PROTEIN, EXPRESSED"/>
    <property type="match status" value="1"/>
</dbReference>
<dbReference type="EMBL" id="NHYE01005473">
    <property type="protein sequence ID" value="PPQ72105.1"/>
    <property type="molecule type" value="Genomic_DNA"/>
</dbReference>
<evidence type="ECO:0000313" key="2">
    <source>
        <dbReference type="EMBL" id="PPQ72105.1"/>
    </source>
</evidence>
<sequence length="608" mass="69117">MDVSFAPSWLSSFPFLEHMKSNYIPSDDEVSRIRTLLLEPVGTLQKVEDKIGRLTEELQTLWKIRDELKGQIDAATALIATSRRLPDDVLREIFQQCLPANRNTPLKKTGAPWLFTQVCRRWRQVALETPSLWATIHISIDTMKTTPKFNDRGWPTQVATQDDSLMRHQTRALAVGSWLARSRSLPVSISFYGGSPKLVTKQSFDTYLDAVIPFASRWSSVLMEAHCDSLIQLASLRATDLPRLKALFVYFNQLSDIPWNPLDQQSPWYGCGLFAAPGLRKLSSRQDSLDPKSFGVNWSQLTHLELSGSPRFNMPSGSKFLSEYEASILLKECINLVYCMIYLSGGFYGRQSRNIQEMRLPFLRRLSIGEGTDIGLFVEKLEVPELCELQYWSTVKSISTSSCLTLLSSTRGSVRKLSLRFEYLEHDLFIQCLQHCPSLVSLDITRPFEPTLSDSEDDASDYGYYGHHHEGHSPFKCFTIDDHVLKRLGGRASPLCPNLEEFICRFEGDFSLSGFLDFLARKQGSMTSGVSKLKRLSIYCLPDPQDDGECDLEVNGTIRSYIEEGLLFQNKCDRFREISPWKRVVGDEYFSEQGCGHAAVQYSDVWDD</sequence>
<organism evidence="2 3">
    <name type="scientific">Gymnopilus dilepis</name>
    <dbReference type="NCBI Taxonomy" id="231916"/>
    <lineage>
        <taxon>Eukaryota</taxon>
        <taxon>Fungi</taxon>
        <taxon>Dikarya</taxon>
        <taxon>Basidiomycota</taxon>
        <taxon>Agaricomycotina</taxon>
        <taxon>Agaricomycetes</taxon>
        <taxon>Agaricomycetidae</taxon>
        <taxon>Agaricales</taxon>
        <taxon>Agaricineae</taxon>
        <taxon>Hymenogastraceae</taxon>
        <taxon>Gymnopilus</taxon>
    </lineage>
</organism>
<evidence type="ECO:0000259" key="1">
    <source>
        <dbReference type="Pfam" id="PF12937"/>
    </source>
</evidence>
<keyword evidence="3" id="KW-1185">Reference proteome</keyword>